<dbReference type="OrthoDB" id="2333384at2759"/>
<reference evidence="3 4" key="1">
    <citation type="journal article" date="2018" name="Gigascience">
        <title>Genomes of trombidid mites reveal novel predicted allergens and laterally-transferred genes associated with secondary metabolism.</title>
        <authorList>
            <person name="Dong X."/>
            <person name="Chaisiri K."/>
            <person name="Xia D."/>
            <person name="Armstrong S.D."/>
            <person name="Fang Y."/>
            <person name="Donnelly M.J."/>
            <person name="Kadowaki T."/>
            <person name="McGarry J.W."/>
            <person name="Darby A.C."/>
            <person name="Makepeace B.L."/>
        </authorList>
    </citation>
    <scope>NUCLEOTIDE SEQUENCE [LARGE SCALE GENOMIC DNA]</scope>
    <source>
        <strain evidence="3">UoL-WK</strain>
    </source>
</reference>
<dbReference type="PANTHER" id="PTHR11188:SF17">
    <property type="entry name" value="FI21816P1"/>
    <property type="match status" value="1"/>
</dbReference>
<dbReference type="GO" id="GO:0015031">
    <property type="term" value="P:protein transport"/>
    <property type="evidence" value="ECO:0007669"/>
    <property type="project" value="TreeGrafter"/>
</dbReference>
<dbReference type="STRING" id="1965070.A0A3S3P6L9"/>
<dbReference type="SUPFAM" id="SSF81296">
    <property type="entry name" value="E set domains"/>
    <property type="match status" value="2"/>
</dbReference>
<protein>
    <submittedName>
        <fullName evidence="3">Arrestin domain-containing protein 3-like protein</fullName>
    </submittedName>
</protein>
<evidence type="ECO:0000256" key="1">
    <source>
        <dbReference type="ARBA" id="ARBA00005298"/>
    </source>
</evidence>
<feature type="domain" description="Arrestin C-terminal-like" evidence="2">
    <location>
        <begin position="170"/>
        <end position="300"/>
    </location>
</feature>
<dbReference type="InterPro" id="IPR014756">
    <property type="entry name" value="Ig_E-set"/>
</dbReference>
<evidence type="ECO:0000259" key="2">
    <source>
        <dbReference type="SMART" id="SM01017"/>
    </source>
</evidence>
<dbReference type="InterPro" id="IPR014752">
    <property type="entry name" value="Arrestin-like_C"/>
</dbReference>
<gene>
    <name evidence="3" type="ORF">B4U79_02468</name>
</gene>
<dbReference type="EMBL" id="NCKU01001034">
    <property type="protein sequence ID" value="RWS13291.1"/>
    <property type="molecule type" value="Genomic_DNA"/>
</dbReference>
<evidence type="ECO:0000313" key="3">
    <source>
        <dbReference type="EMBL" id="RWS13291.1"/>
    </source>
</evidence>
<name>A0A3S3P6L9_9ACAR</name>
<keyword evidence="4" id="KW-1185">Reference proteome</keyword>
<accession>A0A3S3P6L9</accession>
<dbReference type="SMART" id="SM01017">
    <property type="entry name" value="Arrestin_C"/>
    <property type="match status" value="1"/>
</dbReference>
<dbReference type="Proteomes" id="UP000285301">
    <property type="component" value="Unassembled WGS sequence"/>
</dbReference>
<comment type="caution">
    <text evidence="3">The sequence shown here is derived from an EMBL/GenBank/DDBJ whole genome shotgun (WGS) entry which is preliminary data.</text>
</comment>
<dbReference type="AlphaFoldDB" id="A0A3S3P6L9"/>
<dbReference type="Pfam" id="PF02752">
    <property type="entry name" value="Arrestin_C"/>
    <property type="match status" value="1"/>
</dbReference>
<dbReference type="InterPro" id="IPR011022">
    <property type="entry name" value="Arrestin_C-like"/>
</dbReference>
<dbReference type="Gene3D" id="2.60.40.640">
    <property type="match status" value="2"/>
</dbReference>
<sequence>MNGTQNEGSFLTGKVLLELDEETPAIGLYFHIIGEGVVRLQDRKRLQHNDRENYIDFRMRLLGDGGTKSEAGSTINGSTVGGRILLLSPGIHTFPFKLGLPLGLPSTFLGKHGWIQYYCKALLREPNGVVHKNHQVFIVMNPIDLNLEPSLLMQPFHCEIQEKVGIRCINRGVVNCRVRLDRGGYVPGESIKIYAYIENGSRATIQKSKAVLTETIQYTVKSKLIKSEIKELASIERGKIPAKAADQWRGELLYIPPIPPTNLRGCHLIRVQYDVYFVVLVKGNKRIRLQLPIMMANYPIRNKDGTLQKRKGTHYPETLPINRAWIDADSSVKK</sequence>
<dbReference type="GO" id="GO:0005737">
    <property type="term" value="C:cytoplasm"/>
    <property type="evidence" value="ECO:0007669"/>
    <property type="project" value="TreeGrafter"/>
</dbReference>
<dbReference type="PANTHER" id="PTHR11188">
    <property type="entry name" value="ARRESTIN DOMAIN CONTAINING PROTEIN"/>
    <property type="match status" value="1"/>
</dbReference>
<dbReference type="InterPro" id="IPR050357">
    <property type="entry name" value="Arrestin_domain-protein"/>
</dbReference>
<comment type="similarity">
    <text evidence="1">Belongs to the arrestin family.</text>
</comment>
<proteinExistence type="inferred from homology"/>
<dbReference type="Pfam" id="PF00339">
    <property type="entry name" value="Arrestin_N"/>
    <property type="match status" value="1"/>
</dbReference>
<organism evidence="3 4">
    <name type="scientific">Dinothrombium tinctorium</name>
    <dbReference type="NCBI Taxonomy" id="1965070"/>
    <lineage>
        <taxon>Eukaryota</taxon>
        <taxon>Metazoa</taxon>
        <taxon>Ecdysozoa</taxon>
        <taxon>Arthropoda</taxon>
        <taxon>Chelicerata</taxon>
        <taxon>Arachnida</taxon>
        <taxon>Acari</taxon>
        <taxon>Acariformes</taxon>
        <taxon>Trombidiformes</taxon>
        <taxon>Prostigmata</taxon>
        <taxon>Anystina</taxon>
        <taxon>Parasitengona</taxon>
        <taxon>Trombidioidea</taxon>
        <taxon>Trombidiidae</taxon>
        <taxon>Dinothrombium</taxon>
    </lineage>
</organism>
<dbReference type="InterPro" id="IPR011021">
    <property type="entry name" value="Arrestin-like_N"/>
</dbReference>
<evidence type="ECO:0000313" key="4">
    <source>
        <dbReference type="Proteomes" id="UP000285301"/>
    </source>
</evidence>